<feature type="transmembrane region" description="Helical" evidence="1">
    <location>
        <begin position="37"/>
        <end position="57"/>
    </location>
</feature>
<name>A0A3N0AW66_9ACTN</name>
<dbReference type="Proteomes" id="UP000278632">
    <property type="component" value="Unassembled WGS sequence"/>
</dbReference>
<evidence type="ECO:0008006" key="4">
    <source>
        <dbReference type="Google" id="ProtNLM"/>
    </source>
</evidence>
<evidence type="ECO:0000313" key="2">
    <source>
        <dbReference type="EMBL" id="RNL39115.1"/>
    </source>
</evidence>
<protein>
    <recommendedName>
        <fullName evidence="4">DUF3021 domain-containing protein</fullName>
    </recommendedName>
</protein>
<evidence type="ECO:0000313" key="3">
    <source>
        <dbReference type="Proteomes" id="UP000278632"/>
    </source>
</evidence>
<keyword evidence="1" id="KW-1133">Transmembrane helix</keyword>
<evidence type="ECO:0000256" key="1">
    <source>
        <dbReference type="SAM" id="Phobius"/>
    </source>
</evidence>
<feature type="transmembrane region" description="Helical" evidence="1">
    <location>
        <begin position="99"/>
        <end position="122"/>
    </location>
</feature>
<gene>
    <name evidence="2" type="ORF">DMP08_11335</name>
</gene>
<reference evidence="3" key="1">
    <citation type="submission" date="2018-05" db="EMBL/GenBank/DDBJ databases">
        <title>Genome Sequencing of selected type strains of the family Eggerthellaceae.</title>
        <authorList>
            <person name="Danylec N."/>
            <person name="Stoll D.A."/>
            <person name="Doetsch A."/>
            <person name="Huch M."/>
        </authorList>
    </citation>
    <scope>NUCLEOTIDE SEQUENCE [LARGE SCALE GENOMIC DNA]</scope>
    <source>
        <strain evidence="3">DSM 16106</strain>
    </source>
</reference>
<organism evidence="2 3">
    <name type="scientific">Paraeggerthella hongkongensis</name>
    <dbReference type="NCBI Taxonomy" id="230658"/>
    <lineage>
        <taxon>Bacteria</taxon>
        <taxon>Bacillati</taxon>
        <taxon>Actinomycetota</taxon>
        <taxon>Coriobacteriia</taxon>
        <taxon>Eggerthellales</taxon>
        <taxon>Eggerthellaceae</taxon>
        <taxon>Paraeggerthella</taxon>
    </lineage>
</organism>
<comment type="caution">
    <text evidence="2">The sequence shown here is derived from an EMBL/GenBank/DDBJ whole genome shotgun (WGS) entry which is preliminary data.</text>
</comment>
<dbReference type="AlphaFoldDB" id="A0A3N0AW66"/>
<accession>A0A3N0AW66</accession>
<dbReference type="EMBL" id="QICD01000034">
    <property type="protein sequence ID" value="RNL39115.1"/>
    <property type="molecule type" value="Genomic_DNA"/>
</dbReference>
<feature type="transmembrane region" description="Helical" evidence="1">
    <location>
        <begin position="12"/>
        <end position="31"/>
    </location>
</feature>
<dbReference type="RefSeq" id="WP_123192992.1">
    <property type="nucleotide sequence ID" value="NZ_QICD01000034.1"/>
</dbReference>
<proteinExistence type="predicted"/>
<feature type="transmembrane region" description="Helical" evidence="1">
    <location>
        <begin position="69"/>
        <end position="93"/>
    </location>
</feature>
<sequence>MKRIAIQTALTICVFFTVAMIVCLAMGYIFAGPSYGLNLTASLLTAAASIGVLQAFWFTEAVLKKPSYLARMIGFDACALPTLAACAWIGAWFPPDIPFAWVEFAVIFFIISALSTIGYNAYFRRTAGSYEQALARYREQQGTRTDAHETGSERKR</sequence>
<dbReference type="OrthoDB" id="3192984at2"/>
<keyword evidence="1" id="KW-0812">Transmembrane</keyword>
<keyword evidence="3" id="KW-1185">Reference proteome</keyword>
<keyword evidence="1" id="KW-0472">Membrane</keyword>